<dbReference type="STRING" id="97481.SAMN05444853_10517"/>
<evidence type="ECO:0000313" key="2">
    <source>
        <dbReference type="EMBL" id="MDP8084860.1"/>
    </source>
</evidence>
<organism evidence="3 4">
    <name type="scientific">Phocoenobacter skyensis</name>
    <dbReference type="NCBI Taxonomy" id="97481"/>
    <lineage>
        <taxon>Bacteria</taxon>
        <taxon>Pseudomonadati</taxon>
        <taxon>Pseudomonadota</taxon>
        <taxon>Gammaproteobacteria</taxon>
        <taxon>Pasteurellales</taxon>
        <taxon>Pasteurellaceae</taxon>
        <taxon>Phocoenobacter</taxon>
    </lineage>
</organism>
<gene>
    <name evidence="2" type="ORF">QJT92_02780</name>
    <name evidence="3" type="ORF">SAMN05444853_10517</name>
</gene>
<keyword evidence="1" id="KW-0479">Metal-binding</keyword>
<sequence>MRFKELHNQTKPLLIANVWDVPSAKIAEKQNFQAIGTSSAAIATLLGYDDGEKISFSELEYVVKRIISNTKLPLSVDLEAGYSRNPATIVNHIKKLAQLGVVGINIEDSVVINDIQTRVNADDFAKTLKEITEHLKKENINIFINVRIDTFLLGVPNVIEETKKRIKLYEKTHIDGLFLPCIEKETDIKEMVNYTNLPLNVMCMPNLPDFKTLHQLGVKRISMGNFLFDKMYRQLENTMQEISNHQSFQAIF</sequence>
<keyword evidence="5" id="KW-1185">Reference proteome</keyword>
<dbReference type="EMBL" id="FOBN01000005">
    <property type="protein sequence ID" value="SEM09963.1"/>
    <property type="molecule type" value="Genomic_DNA"/>
</dbReference>
<evidence type="ECO:0000256" key="1">
    <source>
        <dbReference type="ARBA" id="ARBA00022723"/>
    </source>
</evidence>
<reference evidence="4" key="2">
    <citation type="submission" date="2016-10" db="EMBL/GenBank/DDBJ databases">
        <authorList>
            <person name="Varghese N."/>
            <person name="Submissions S."/>
        </authorList>
    </citation>
    <scope>NUCLEOTIDE SEQUENCE [LARGE SCALE GENOMIC DNA]</scope>
    <source>
        <strain evidence="4">DSM 24204</strain>
    </source>
</reference>
<evidence type="ECO:0000313" key="5">
    <source>
        <dbReference type="Proteomes" id="UP001224812"/>
    </source>
</evidence>
<proteinExistence type="predicted"/>
<accession>A0A1H7VL57</accession>
<dbReference type="Pfam" id="PF13714">
    <property type="entry name" value="PEP_mutase"/>
    <property type="match status" value="1"/>
</dbReference>
<dbReference type="InterPro" id="IPR039556">
    <property type="entry name" value="ICL/PEPM"/>
</dbReference>
<evidence type="ECO:0000313" key="4">
    <source>
        <dbReference type="Proteomes" id="UP000198883"/>
    </source>
</evidence>
<dbReference type="CDD" id="cd00377">
    <property type="entry name" value="ICL_PEPM"/>
    <property type="match status" value="1"/>
</dbReference>
<name>A0A1H7VL57_9PAST</name>
<reference evidence="2 5" key="3">
    <citation type="journal article" date="2023" name="Front. Microbiol.">
        <title>Phylogeography and host specificity of Pasteurellaceae pathogenic to sea-farmed fish in the north-east Atlantic.</title>
        <authorList>
            <person name="Gulla S."/>
            <person name="Colquhoun D.J."/>
            <person name="Olsen A.B."/>
            <person name="Spilsberg B."/>
            <person name="Lagesen K."/>
            <person name="Aakesson C.P."/>
            <person name="Strom S."/>
            <person name="Manji F."/>
            <person name="Birkbeck T.H."/>
            <person name="Nilsen H.K."/>
        </authorList>
    </citation>
    <scope>NUCLEOTIDE SEQUENCE [LARGE SCALE GENOMIC DNA]</scope>
    <source>
        <strain evidence="2 5">VIO11850</strain>
    </source>
</reference>
<dbReference type="OrthoDB" id="9780430at2"/>
<reference evidence="3" key="1">
    <citation type="submission" date="2016-10" db="EMBL/GenBank/DDBJ databases">
        <authorList>
            <person name="de Groot N.N."/>
        </authorList>
    </citation>
    <scope>NUCLEOTIDE SEQUENCE [LARGE SCALE GENOMIC DNA]</scope>
    <source>
        <strain evidence="3">DSM 24204</strain>
    </source>
</reference>
<dbReference type="GO" id="GO:0016829">
    <property type="term" value="F:lyase activity"/>
    <property type="evidence" value="ECO:0007669"/>
    <property type="project" value="UniProtKB-KW"/>
</dbReference>
<dbReference type="RefSeq" id="WP_090920846.1">
    <property type="nucleotide sequence ID" value="NZ_CP016180.1"/>
</dbReference>
<dbReference type="GeneID" id="83544379"/>
<dbReference type="AlphaFoldDB" id="A0A1H7VL57"/>
<dbReference type="GO" id="GO:0046872">
    <property type="term" value="F:metal ion binding"/>
    <property type="evidence" value="ECO:0007669"/>
    <property type="project" value="UniProtKB-KW"/>
</dbReference>
<keyword evidence="3" id="KW-0456">Lyase</keyword>
<dbReference type="Proteomes" id="UP001224812">
    <property type="component" value="Unassembled WGS sequence"/>
</dbReference>
<dbReference type="Proteomes" id="UP000198883">
    <property type="component" value="Unassembled WGS sequence"/>
</dbReference>
<dbReference type="EMBL" id="JASAVS010000003">
    <property type="protein sequence ID" value="MDP8084860.1"/>
    <property type="molecule type" value="Genomic_DNA"/>
</dbReference>
<dbReference type="InterPro" id="IPR015813">
    <property type="entry name" value="Pyrv/PenolPyrv_kinase-like_dom"/>
</dbReference>
<protein>
    <submittedName>
        <fullName evidence="3">2-Methylisocitrate lyase, PEP mutase family</fullName>
    </submittedName>
    <submittedName>
        <fullName evidence="2">Isocitrate lyase/phosphoenolpyruvate mutase family protein</fullName>
    </submittedName>
</protein>
<dbReference type="SUPFAM" id="SSF51621">
    <property type="entry name" value="Phosphoenolpyruvate/pyruvate domain"/>
    <property type="match status" value="1"/>
</dbReference>
<dbReference type="PANTHER" id="PTHR42905:SF16">
    <property type="entry name" value="CARBOXYPHOSPHONOENOLPYRUVATE PHOSPHONOMUTASE-LIKE PROTEIN (AFU_ORTHOLOGUE AFUA_5G07230)"/>
    <property type="match status" value="1"/>
</dbReference>
<dbReference type="InterPro" id="IPR040442">
    <property type="entry name" value="Pyrv_kinase-like_dom_sf"/>
</dbReference>
<dbReference type="Gene3D" id="3.20.20.60">
    <property type="entry name" value="Phosphoenolpyruvate-binding domains"/>
    <property type="match status" value="1"/>
</dbReference>
<evidence type="ECO:0000313" key="3">
    <source>
        <dbReference type="EMBL" id="SEM09963.1"/>
    </source>
</evidence>
<dbReference type="PANTHER" id="PTHR42905">
    <property type="entry name" value="PHOSPHOENOLPYRUVATE CARBOXYLASE"/>
    <property type="match status" value="1"/>
</dbReference>